<dbReference type="GO" id="GO:0016491">
    <property type="term" value="F:oxidoreductase activity"/>
    <property type="evidence" value="ECO:0007669"/>
    <property type="project" value="UniProtKB-KW"/>
</dbReference>
<evidence type="ECO:0000313" key="5">
    <source>
        <dbReference type="EMBL" id="CEL25235.1"/>
    </source>
</evidence>
<dbReference type="SUPFAM" id="SSF56770">
    <property type="entry name" value="HydA/Nqo6-like"/>
    <property type="match status" value="1"/>
</dbReference>
<evidence type="ECO:0000313" key="7">
    <source>
        <dbReference type="Proteomes" id="UP000062768"/>
    </source>
</evidence>
<accession>A0A090I231</accession>
<dbReference type="KEGG" id="mfc:BRM9_0562"/>
<dbReference type="STRING" id="2162.BRM9_0562"/>
<gene>
    <name evidence="3" type="primary">mvhG1</name>
    <name evidence="3" type="ORF">BRM9_0562</name>
    <name evidence="4" type="ORF">DSM1535_0543</name>
    <name evidence="6" type="ORF">ISP06_09200</name>
    <name evidence="5" type="ORF">MB9_1600</name>
</gene>
<organism evidence="4">
    <name type="scientific">Methanobacterium formicicum</name>
    <dbReference type="NCBI Taxonomy" id="2162"/>
    <lineage>
        <taxon>Archaea</taxon>
        <taxon>Methanobacteriati</taxon>
        <taxon>Methanobacteriota</taxon>
        <taxon>Methanomada group</taxon>
        <taxon>Methanobacteria</taxon>
        <taxon>Methanobacteriales</taxon>
        <taxon>Methanobacteriaceae</taxon>
        <taxon>Methanobacterium</taxon>
    </lineage>
</organism>
<proteinExistence type="predicted"/>
<dbReference type="AlphaFoldDB" id="A0A090I231"/>
<dbReference type="PANTHER" id="PTHR42845:SF2">
    <property type="entry name" value="F420-NON-REDUCING HYDROGENASE VHU SUBUNIT G"/>
    <property type="match status" value="1"/>
</dbReference>
<keyword evidence="4" id="KW-0830">Ubiquinone</keyword>
<evidence type="ECO:0000313" key="3">
    <source>
        <dbReference type="EMBL" id="AIS31385.1"/>
    </source>
</evidence>
<dbReference type="Proteomes" id="UP000062768">
    <property type="component" value="Chromosome I"/>
</dbReference>
<dbReference type="Gene3D" id="3.40.50.700">
    <property type="entry name" value="NADH:ubiquinone oxidoreductase-like, 20kDa subunit"/>
    <property type="match status" value="1"/>
</dbReference>
<dbReference type="GeneID" id="82850917"/>
<keyword evidence="1" id="KW-0560">Oxidoreductase</keyword>
<dbReference type="InterPro" id="IPR006137">
    <property type="entry name" value="NADH_UbQ_OxRdtase-like_20kDa"/>
</dbReference>
<dbReference type="EMBL" id="JADIIL010000034">
    <property type="protein sequence ID" value="MBF4475623.1"/>
    <property type="molecule type" value="Genomic_DNA"/>
</dbReference>
<feature type="domain" description="NADH:ubiquinone oxidoreductase-like 20kDa subunit" evidence="2">
    <location>
        <begin position="12"/>
        <end position="158"/>
    </location>
</feature>
<reference evidence="4" key="2">
    <citation type="submission" date="2014-08" db="EMBL/GenBank/DDBJ databases">
        <authorList>
            <person name="Wibberg D."/>
        </authorList>
    </citation>
    <scope>NUCLEOTIDE SEQUENCE</scope>
</reference>
<dbReference type="InterPro" id="IPR051349">
    <property type="entry name" value="Hydrogenase_assoc-protein"/>
</dbReference>
<dbReference type="Proteomes" id="UP000029661">
    <property type="component" value="Chromosome"/>
</dbReference>
<evidence type="ECO:0000313" key="6">
    <source>
        <dbReference type="EMBL" id="MBF4475623.1"/>
    </source>
</evidence>
<dbReference type="KEGG" id="mfi:DSM1535_0543"/>
<sequence>MVKIALEALASCSGCEVSILDLHEDLATLLDQAEIVYAPILMDVKEVPDDIDIAIVSGSVRNAENKERLEELREKSKYLIAYGTCACFGGITGMADLYTPEEVTSRTYSDNPSTESAPLPNEVVPELLSIVHPAADFTRIDGFIPGCPPKEQLTHDILIPLINDEAPDVPKKSVCADCKREMEHVEFDTIHRRIEGDPEPGKCFLSQGYICLGSVTLGRCGGLCTEAGVPCHGCGGPSLDVLREPSHDIYNGVIKRIAHLSKMPEKDVEKQIYDIGHIIYGFVIGSKTMEDKQVSLIPQLVKK</sequence>
<evidence type="ECO:0000313" key="4">
    <source>
        <dbReference type="EMBL" id="CEA12904.1"/>
    </source>
</evidence>
<dbReference type="Proteomes" id="UP000606900">
    <property type="component" value="Unassembled WGS sequence"/>
</dbReference>
<protein>
    <submittedName>
        <fullName evidence="6">F420-nonreducing hydrogenase</fullName>
    </submittedName>
    <submittedName>
        <fullName evidence="3">Methyl viologen-reducing hydrogenase gamma subunit MvhG1</fullName>
    </submittedName>
    <submittedName>
        <fullName evidence="4">NADH ubiquinone oxidoreductase 20 kDa subunit</fullName>
    </submittedName>
</protein>
<evidence type="ECO:0000256" key="1">
    <source>
        <dbReference type="ARBA" id="ARBA00023002"/>
    </source>
</evidence>
<dbReference type="RefSeq" id="WP_048072182.1">
    <property type="nucleotide sequence ID" value="NZ_CALCVY010000017.1"/>
</dbReference>
<dbReference type="EMBL" id="LN515531">
    <property type="protein sequence ID" value="CEA12904.1"/>
    <property type="molecule type" value="Genomic_DNA"/>
</dbReference>
<dbReference type="EMBL" id="LN734822">
    <property type="protein sequence ID" value="CEL25235.1"/>
    <property type="molecule type" value="Genomic_DNA"/>
</dbReference>
<dbReference type="GO" id="GO:0051536">
    <property type="term" value="F:iron-sulfur cluster binding"/>
    <property type="evidence" value="ECO:0007669"/>
    <property type="project" value="InterPro"/>
</dbReference>
<reference evidence="6" key="4">
    <citation type="submission" date="2020-10" db="EMBL/GenBank/DDBJ databases">
        <title>Dehalococcoides mccartyi of a TCE/Cr reducing biochatode.</title>
        <authorList>
            <person name="Matturro B."/>
        </authorList>
    </citation>
    <scope>NUCLEOTIDE SEQUENCE</scope>
    <source>
        <strain evidence="6">Bin2</strain>
    </source>
</reference>
<dbReference type="OrthoDB" id="37913at2157"/>
<dbReference type="Pfam" id="PF01058">
    <property type="entry name" value="Oxidored_q6"/>
    <property type="match status" value="1"/>
</dbReference>
<dbReference type="InterPro" id="IPR037024">
    <property type="entry name" value="NiFe_Hase_small_N_sf"/>
</dbReference>
<reference evidence="5" key="3">
    <citation type="submission" date="2014-09" db="EMBL/GenBank/DDBJ databases">
        <authorList>
            <person name="Bishop-Lilly K.A."/>
            <person name="Broomall S.M."/>
            <person name="Chain P.S."/>
            <person name="Chertkov O."/>
            <person name="Coyne S.R."/>
            <person name="Daligault H.E."/>
            <person name="Davenport K.W."/>
            <person name="Erkkila T."/>
            <person name="Frey K.G."/>
            <person name="Gibbons H.S."/>
            <person name="Gu W."/>
            <person name="Jaissle J."/>
            <person name="Johnson S.L."/>
            <person name="Koroleva G.I."/>
            <person name="Ladner J.T."/>
            <person name="Lo C.-C."/>
            <person name="Minogue T.D."/>
            <person name="Munk C."/>
            <person name="Palacios G.F."/>
            <person name="Redden C.L."/>
            <person name="Rosenzweig C.N."/>
            <person name="Scholz M.B."/>
            <person name="Teshima H."/>
            <person name="Xu Y."/>
        </authorList>
    </citation>
    <scope>NUCLEOTIDE SEQUENCE</scope>
    <source>
        <strain evidence="5">Mb9</strain>
    </source>
</reference>
<reference evidence="3" key="1">
    <citation type="submission" date="2013-12" db="EMBL/GenBank/DDBJ databases">
        <title>The complete genome sequence of Methanobacterium sp. BRM9.</title>
        <authorList>
            <consortium name="Pastoral Greenhouse Gas Research Consortium"/>
            <person name="Kelly W.J."/>
            <person name="Leahy S.C."/>
            <person name="Perry R."/>
            <person name="Li D."/>
            <person name="Altermann E."/>
            <person name="Lambie S.C."/>
            <person name="Attwood G.T."/>
        </authorList>
    </citation>
    <scope>NUCLEOTIDE SEQUENCE [LARGE SCALE GENOMIC DNA]</scope>
    <source>
        <strain evidence="3">BRM9</strain>
    </source>
</reference>
<dbReference type="PANTHER" id="PTHR42845">
    <property type="entry name" value="COENZYME F420-REDUCING HYDROGENASE, GAMMA SUBUNIT"/>
    <property type="match status" value="1"/>
</dbReference>
<dbReference type="EMBL" id="CP006933">
    <property type="protein sequence ID" value="AIS31385.1"/>
    <property type="molecule type" value="Genomic_DNA"/>
</dbReference>
<evidence type="ECO:0000259" key="2">
    <source>
        <dbReference type="Pfam" id="PF01058"/>
    </source>
</evidence>
<name>A0A090I231_METFO</name>
<keyword evidence="7" id="KW-1185">Reference proteome</keyword>
<dbReference type="PATRIC" id="fig|2162.10.peg.1668"/>